<dbReference type="EMBL" id="AMGX01000017">
    <property type="protein sequence ID" value="EXJ67169.1"/>
    <property type="molecule type" value="Genomic_DNA"/>
</dbReference>
<keyword evidence="3" id="KW-0964">Secreted</keyword>
<evidence type="ECO:0000256" key="2">
    <source>
        <dbReference type="ARBA" id="ARBA00009127"/>
    </source>
</evidence>
<dbReference type="Gene3D" id="2.120.10.30">
    <property type="entry name" value="TolB, C-terminal domain"/>
    <property type="match status" value="1"/>
</dbReference>
<dbReference type="HOGENOM" id="CLU_1320784_0_0_1"/>
<dbReference type="RefSeq" id="XP_007748584.1">
    <property type="nucleotide sequence ID" value="XM_007750394.1"/>
</dbReference>
<evidence type="ECO:0000256" key="1">
    <source>
        <dbReference type="ARBA" id="ARBA00004613"/>
    </source>
</evidence>
<reference evidence="4 5" key="1">
    <citation type="submission" date="2013-03" db="EMBL/GenBank/DDBJ databases">
        <title>The Genome Sequence of Cladophialophora psammophila CBS 110553.</title>
        <authorList>
            <consortium name="The Broad Institute Genomics Platform"/>
            <person name="Cuomo C."/>
            <person name="de Hoog S."/>
            <person name="Gorbushina A."/>
            <person name="Walker B."/>
            <person name="Young S.K."/>
            <person name="Zeng Q."/>
            <person name="Gargeya S."/>
            <person name="Fitzgerald M."/>
            <person name="Haas B."/>
            <person name="Abouelleil A."/>
            <person name="Allen A.W."/>
            <person name="Alvarado L."/>
            <person name="Arachchi H.M."/>
            <person name="Berlin A.M."/>
            <person name="Chapman S.B."/>
            <person name="Gainer-Dewar J."/>
            <person name="Goldberg J."/>
            <person name="Griggs A."/>
            <person name="Gujja S."/>
            <person name="Hansen M."/>
            <person name="Howarth C."/>
            <person name="Imamovic A."/>
            <person name="Ireland A."/>
            <person name="Larimer J."/>
            <person name="McCowan C."/>
            <person name="Murphy C."/>
            <person name="Pearson M."/>
            <person name="Poon T.W."/>
            <person name="Priest M."/>
            <person name="Roberts A."/>
            <person name="Saif S."/>
            <person name="Shea T."/>
            <person name="Sisk P."/>
            <person name="Sykes S."/>
            <person name="Wortman J."/>
            <person name="Nusbaum C."/>
            <person name="Birren B."/>
        </authorList>
    </citation>
    <scope>NUCLEOTIDE SEQUENCE [LARGE SCALE GENOMIC DNA]</scope>
    <source>
        <strain evidence="4 5">CBS 110553</strain>
    </source>
</reference>
<dbReference type="AlphaFoldDB" id="W9X9Q2"/>
<comment type="subcellular location">
    <subcellularLocation>
        <location evidence="1">Secreted</location>
    </subcellularLocation>
</comment>
<dbReference type="InterPro" id="IPR011042">
    <property type="entry name" value="6-blade_b-propeller_TolB-like"/>
</dbReference>
<accession>W9X9Q2</accession>
<evidence type="ECO:0000313" key="5">
    <source>
        <dbReference type="Proteomes" id="UP000019471"/>
    </source>
</evidence>
<dbReference type="GO" id="GO:0005576">
    <property type="term" value="C:extracellular region"/>
    <property type="evidence" value="ECO:0007669"/>
    <property type="project" value="UniProtKB-SubCell"/>
</dbReference>
<sequence length="208" mass="23121">MLPADNGTYGPPVEEVRYFYKYWPIGIAVSSTSRIFVCYTRGDYEYTVTEVHSTTSETPFPCAGLNLPSDALNTTFNGIEFASANSTGLISVQALYTTPATSSGRGETLWLLDTGRPTIQSSSGSYTMPYAQPGGPKVVGVNLSNNTVYATYTFPPTVHFPRLVHERHPLRYSSRARGRLHRRLQQRRPSGNQTRLHLHSFKVPTLKT</sequence>
<comment type="similarity">
    <text evidence="2">Belongs to the major royal jelly protein family.</text>
</comment>
<dbReference type="InterPro" id="IPR017996">
    <property type="entry name" value="MRJP/yellow-related"/>
</dbReference>
<gene>
    <name evidence="4" type="ORF">A1O5_09816</name>
</gene>
<comment type="caution">
    <text evidence="4">The sequence shown here is derived from an EMBL/GenBank/DDBJ whole genome shotgun (WGS) entry which is preliminary data.</text>
</comment>
<protein>
    <submittedName>
        <fullName evidence="4">Uncharacterized protein</fullName>
    </submittedName>
</protein>
<dbReference type="PANTHER" id="PTHR10009">
    <property type="entry name" value="PROTEIN YELLOW-RELATED"/>
    <property type="match status" value="1"/>
</dbReference>
<dbReference type="eggNOG" id="ENOG502QVUM">
    <property type="taxonomic scope" value="Eukaryota"/>
</dbReference>
<organism evidence="4 5">
    <name type="scientific">Cladophialophora psammophila CBS 110553</name>
    <dbReference type="NCBI Taxonomy" id="1182543"/>
    <lineage>
        <taxon>Eukaryota</taxon>
        <taxon>Fungi</taxon>
        <taxon>Dikarya</taxon>
        <taxon>Ascomycota</taxon>
        <taxon>Pezizomycotina</taxon>
        <taxon>Eurotiomycetes</taxon>
        <taxon>Chaetothyriomycetidae</taxon>
        <taxon>Chaetothyriales</taxon>
        <taxon>Herpotrichiellaceae</taxon>
        <taxon>Cladophialophora</taxon>
    </lineage>
</organism>
<dbReference type="PANTHER" id="PTHR10009:SF18">
    <property type="entry name" value="PROTEIN YELLOW-LIKE PROTEIN"/>
    <property type="match status" value="1"/>
</dbReference>
<name>W9X9Q2_9EURO</name>
<proteinExistence type="inferred from homology"/>
<dbReference type="OrthoDB" id="7776143at2759"/>
<evidence type="ECO:0000256" key="3">
    <source>
        <dbReference type="ARBA" id="ARBA00022525"/>
    </source>
</evidence>
<dbReference type="GeneID" id="19194511"/>
<keyword evidence="5" id="KW-1185">Reference proteome</keyword>
<evidence type="ECO:0000313" key="4">
    <source>
        <dbReference type="EMBL" id="EXJ67169.1"/>
    </source>
</evidence>
<dbReference type="Proteomes" id="UP000019471">
    <property type="component" value="Unassembled WGS sequence"/>
</dbReference>